<evidence type="ECO:0000256" key="8">
    <source>
        <dbReference type="ARBA" id="ARBA00049417"/>
    </source>
</evidence>
<dbReference type="RefSeq" id="WP_053820060.1">
    <property type="nucleotide sequence ID" value="NZ_CP006911.1"/>
</dbReference>
<gene>
    <name evidence="10" type="ORF">W908_04240</name>
</gene>
<feature type="domain" description="Calcineurin-like phosphoesterase" evidence="9">
    <location>
        <begin position="4"/>
        <end position="150"/>
    </location>
</feature>
<dbReference type="InterPro" id="IPR004843">
    <property type="entry name" value="Calcineurin-like_PHP"/>
</dbReference>
<dbReference type="PATRIC" id="fig|1125411.7.peg.830"/>
<dbReference type="PIRSF" id="PIRSF000903">
    <property type="entry name" value="B5n-ttraPtase_sm"/>
    <property type="match status" value="1"/>
</dbReference>
<evidence type="ECO:0000256" key="1">
    <source>
        <dbReference type="ARBA" id="ARBA00003413"/>
    </source>
</evidence>
<accession>A0A0M4LD95</accession>
<dbReference type="STRING" id="1125411.W908_04240"/>
<dbReference type="Proteomes" id="UP000068905">
    <property type="component" value="Chromosome"/>
</dbReference>
<dbReference type="OrthoDB" id="9807890at2"/>
<evidence type="ECO:0000256" key="2">
    <source>
        <dbReference type="ARBA" id="ARBA00005419"/>
    </source>
</evidence>
<comment type="catalytic activity">
    <reaction evidence="8">
        <text>P(1),P(4)-bis(5'-adenosyl) tetraphosphate + H2O = 2 ADP + 2 H(+)</text>
        <dbReference type="Rhea" id="RHEA:24252"/>
        <dbReference type="ChEBI" id="CHEBI:15377"/>
        <dbReference type="ChEBI" id="CHEBI:15378"/>
        <dbReference type="ChEBI" id="CHEBI:58141"/>
        <dbReference type="ChEBI" id="CHEBI:456216"/>
        <dbReference type="EC" id="3.6.1.41"/>
    </reaction>
</comment>
<organism evidence="10 11">
    <name type="scientific">Candidatus Pseudothioglobus singularis PS1</name>
    <dbReference type="NCBI Taxonomy" id="1125411"/>
    <lineage>
        <taxon>Bacteria</taxon>
        <taxon>Pseudomonadati</taxon>
        <taxon>Pseudomonadota</taxon>
        <taxon>Gammaproteobacteria</taxon>
        <taxon>Candidatus Pseudothioglobaceae</taxon>
        <taxon>Candidatus Pseudothioglobus</taxon>
    </lineage>
</organism>
<dbReference type="SUPFAM" id="SSF56300">
    <property type="entry name" value="Metallo-dependent phosphatases"/>
    <property type="match status" value="1"/>
</dbReference>
<evidence type="ECO:0000256" key="5">
    <source>
        <dbReference type="ARBA" id="ARBA00031248"/>
    </source>
</evidence>
<dbReference type="KEGG" id="tsn:W908_04240"/>
<evidence type="ECO:0000256" key="7">
    <source>
        <dbReference type="ARBA" id="ARBA00033210"/>
    </source>
</evidence>
<dbReference type="NCBIfam" id="TIGR00668">
    <property type="entry name" value="apaH"/>
    <property type="match status" value="1"/>
</dbReference>
<sequence length="267" mass="30959">MDYAIGDVQGCFNSLNALLKKINFNIDRDRLYFLGDVVNRGSHSLETLRFLHSNKDNAEMVLGNHDFHLLVCALTDRHPNKKDTFHDILEANDKNTLLDYLIERPLVIEYEDSLMVHAGVPPNWSQSDVINNAALVHSQLRNENLIEFLSQMYGNLPHTWSETLTIKEKCRYTINALMRMRFCKEDGELEFEHKLNVDKSPAGFKAWFLHKNRLMKEQKIFFGHWSSLKNVDTKNIYPVDHGCIWGGQLTAYNLTNNIYISQDSVEI</sequence>
<reference evidence="10 11" key="1">
    <citation type="journal article" date="2015" name="Genome Announc.">
        <title>Genome Sequence of 'Candidatus Thioglobus singularis' Strain PS1, a Mixotroph from the SUP05 Clade of Marine Gammaproteobacteria.</title>
        <authorList>
            <person name="Marshall K.T."/>
            <person name="Morris R.M."/>
        </authorList>
    </citation>
    <scope>NUCLEOTIDE SEQUENCE [LARGE SCALE GENOMIC DNA]</scope>
    <source>
        <strain evidence="10 11">PS1</strain>
    </source>
</reference>
<comment type="similarity">
    <text evidence="2">Belongs to the Ap4A hydrolase family.</text>
</comment>
<dbReference type="Gene3D" id="3.60.21.10">
    <property type="match status" value="1"/>
</dbReference>
<dbReference type="AlphaFoldDB" id="A0A0M4LD95"/>
<evidence type="ECO:0000256" key="6">
    <source>
        <dbReference type="ARBA" id="ARBA00032248"/>
    </source>
</evidence>
<evidence type="ECO:0000313" key="11">
    <source>
        <dbReference type="Proteomes" id="UP000068905"/>
    </source>
</evidence>
<dbReference type="GO" id="GO:0008803">
    <property type="term" value="F:bis(5'-nucleosyl)-tetraphosphatase (symmetrical) activity"/>
    <property type="evidence" value="ECO:0007669"/>
    <property type="project" value="UniProtKB-EC"/>
</dbReference>
<evidence type="ECO:0000259" key="9">
    <source>
        <dbReference type="Pfam" id="PF00149"/>
    </source>
</evidence>
<dbReference type="EMBL" id="CP006911">
    <property type="protein sequence ID" value="ALE01857.1"/>
    <property type="molecule type" value="Genomic_DNA"/>
</dbReference>
<dbReference type="Pfam" id="PF00149">
    <property type="entry name" value="Metallophos"/>
    <property type="match status" value="1"/>
</dbReference>
<dbReference type="InterPro" id="IPR004617">
    <property type="entry name" value="ApaH"/>
</dbReference>
<dbReference type="PANTHER" id="PTHR40942">
    <property type="match status" value="1"/>
</dbReference>
<evidence type="ECO:0000313" key="10">
    <source>
        <dbReference type="EMBL" id="ALE01857.1"/>
    </source>
</evidence>
<name>A0A0M4LD95_9GAMM</name>
<keyword evidence="4" id="KW-0378">Hydrolase</keyword>
<dbReference type="NCBIfam" id="NF001204">
    <property type="entry name" value="PRK00166.1"/>
    <property type="match status" value="1"/>
</dbReference>
<evidence type="ECO:0000256" key="3">
    <source>
        <dbReference type="ARBA" id="ARBA00012506"/>
    </source>
</evidence>
<evidence type="ECO:0000256" key="4">
    <source>
        <dbReference type="ARBA" id="ARBA00022801"/>
    </source>
</evidence>
<comment type="function">
    <text evidence="1">Hydrolyzes diadenosine 5',5'''-P1,P4-tetraphosphate to yield ADP.</text>
</comment>
<proteinExistence type="inferred from homology"/>
<keyword evidence="11" id="KW-1185">Reference proteome</keyword>
<dbReference type="InterPro" id="IPR029052">
    <property type="entry name" value="Metallo-depent_PP-like"/>
</dbReference>
<dbReference type="PANTHER" id="PTHR40942:SF4">
    <property type="entry name" value="CYTOCHROME C5"/>
    <property type="match status" value="1"/>
</dbReference>
<protein>
    <recommendedName>
        <fullName evidence="3">bis(5'-nucleosyl)-tetraphosphatase (symmetrical)</fullName>
        <ecNumber evidence="3">3.6.1.41</ecNumber>
    </recommendedName>
    <alternativeName>
        <fullName evidence="6">Ap4A hydrolase</fullName>
    </alternativeName>
    <alternativeName>
        <fullName evidence="5">Diadenosine 5',5'''-P1,P4-tetraphosphate pyrophosphohydrolase</fullName>
    </alternativeName>
    <alternativeName>
        <fullName evidence="7">Diadenosine tetraphosphatase</fullName>
    </alternativeName>
</protein>
<dbReference type="EC" id="3.6.1.41" evidence="3"/>